<keyword evidence="1" id="KW-1133">Transmembrane helix</keyword>
<dbReference type="Proteomes" id="UP000034072">
    <property type="component" value="Unassembled WGS sequence"/>
</dbReference>
<evidence type="ECO:0000256" key="1">
    <source>
        <dbReference type="SAM" id="Phobius"/>
    </source>
</evidence>
<accession>A0A0G0QLK9</accession>
<evidence type="ECO:0000313" key="2">
    <source>
        <dbReference type="EMBL" id="KKR41023.1"/>
    </source>
</evidence>
<gene>
    <name evidence="2" type="ORF">UT75_C0002G0060</name>
</gene>
<keyword evidence="1" id="KW-0472">Membrane</keyword>
<dbReference type="EMBL" id="LBXZ01000002">
    <property type="protein sequence ID" value="KKR41023.1"/>
    <property type="molecule type" value="Genomic_DNA"/>
</dbReference>
<protein>
    <submittedName>
        <fullName evidence="2">Uncharacterized protein</fullName>
    </submittedName>
</protein>
<sequence>MPGLCYDWIMNIMRILLYTLVALLLCLVVVWLAVGIWNVDKVYGKKMFGYQEDKICIECFNGTRTGTCPQLMDDKLTYPRAAESTEMMDSAPNDSSDYSDSHVIRNGFCTQFHSTLTTEGQDYIKRFQTMPIPEKSYAESLGVAWRYVGDFFVAIICRTIGCKM</sequence>
<name>A0A0G0QLK9_9BACT</name>
<dbReference type="AlphaFoldDB" id="A0A0G0QLK9"/>
<evidence type="ECO:0000313" key="3">
    <source>
        <dbReference type="Proteomes" id="UP000034072"/>
    </source>
</evidence>
<reference evidence="2 3" key="1">
    <citation type="journal article" date="2015" name="Nature">
        <title>rRNA introns, odd ribosomes, and small enigmatic genomes across a large radiation of phyla.</title>
        <authorList>
            <person name="Brown C.T."/>
            <person name="Hug L.A."/>
            <person name="Thomas B.C."/>
            <person name="Sharon I."/>
            <person name="Castelle C.J."/>
            <person name="Singh A."/>
            <person name="Wilkins M.J."/>
            <person name="Williams K.H."/>
            <person name="Banfield J.F."/>
        </authorList>
    </citation>
    <scope>NUCLEOTIDE SEQUENCE [LARGE SCALE GENOMIC DNA]</scope>
</reference>
<feature type="transmembrane region" description="Helical" evidence="1">
    <location>
        <begin position="15"/>
        <end position="37"/>
    </location>
</feature>
<proteinExistence type="predicted"/>
<keyword evidence="1" id="KW-0812">Transmembrane</keyword>
<organism evidence="2 3">
    <name type="scientific">Candidatus Yanofskybacteria bacterium GW2011_GWE2_40_11</name>
    <dbReference type="NCBI Taxonomy" id="1619033"/>
    <lineage>
        <taxon>Bacteria</taxon>
        <taxon>Candidatus Yanofskyibacteriota</taxon>
    </lineage>
</organism>
<comment type="caution">
    <text evidence="2">The sequence shown here is derived from an EMBL/GenBank/DDBJ whole genome shotgun (WGS) entry which is preliminary data.</text>
</comment>